<reference evidence="3 4" key="1">
    <citation type="submission" date="2017-07" db="EMBL/GenBank/DDBJ databases">
        <title>Complete genome sequences and comparative analysis of the novel pathogen Francisella opportunistica.</title>
        <authorList>
            <person name="Dietrich E.A."/>
            <person name="Kingry L.C."/>
            <person name="Petersen J.M."/>
        </authorList>
    </citation>
    <scope>NUCLEOTIDE SEQUENCE [LARGE SCALE GENOMIC DNA]</scope>
    <source>
        <strain evidence="3 4">14-2155</strain>
    </source>
</reference>
<dbReference type="GO" id="GO:0016787">
    <property type="term" value="F:hydrolase activity"/>
    <property type="evidence" value="ECO:0007669"/>
    <property type="project" value="InterPro"/>
</dbReference>
<accession>A0A345JP44</accession>
<gene>
    <name evidence="3" type="ORF">CGC43_00035</name>
</gene>
<dbReference type="InterPro" id="IPR052350">
    <property type="entry name" value="Metallo-dep_Lactonases"/>
</dbReference>
<dbReference type="SUPFAM" id="SSF51556">
    <property type="entry name" value="Metallo-dependent hydrolases"/>
    <property type="match status" value="1"/>
</dbReference>
<dbReference type="PANTHER" id="PTHR43569">
    <property type="entry name" value="AMIDOHYDROLASE"/>
    <property type="match status" value="1"/>
</dbReference>
<sequence>MYNDEIIDSHMHLWDKRNNYSWLESSDVNLEKMLGDYSSLRTNFLVPDYIKLAKANKIIQSIHVEAFGFPEDPVNETKWLQEQANKYGFPNGIVAYAKLDEANIEEILYRHTRFKNMRGIRMVLNWHDVDHLRMTDRPDYMKDKNWLNGFSLLEKYNLSFDLQVFDHQLADAKHLALEFPNTQIILEHLAWPTDLTPEGFVNWQKNIASIAACSNVVVKLSCFGCAFQRKVSEQVICKYIKATIDAFGPDRCLFGSNFPPDSLFYKLDEVITLVKKASEHLGYEAQRKIFFSNAKRIYRLT</sequence>
<dbReference type="Proteomes" id="UP000253862">
    <property type="component" value="Chromosome"/>
</dbReference>
<dbReference type="KEGG" id="foo:CGC45_00035"/>
<dbReference type="AlphaFoldDB" id="A0A345JP44"/>
<evidence type="ECO:0000313" key="4">
    <source>
        <dbReference type="Proteomes" id="UP000253862"/>
    </source>
</evidence>
<name>A0A345JP44_9GAMM</name>
<dbReference type="EMBL" id="CP022375">
    <property type="protein sequence ID" value="AXH29090.1"/>
    <property type="molecule type" value="Genomic_DNA"/>
</dbReference>
<evidence type="ECO:0000256" key="1">
    <source>
        <dbReference type="ARBA" id="ARBA00038310"/>
    </source>
</evidence>
<protein>
    <recommendedName>
        <fullName evidence="2">Amidohydrolase-related domain-containing protein</fullName>
    </recommendedName>
</protein>
<dbReference type="InterPro" id="IPR032466">
    <property type="entry name" value="Metal_Hydrolase"/>
</dbReference>
<dbReference type="Pfam" id="PF04909">
    <property type="entry name" value="Amidohydro_2"/>
    <property type="match status" value="1"/>
</dbReference>
<dbReference type="PANTHER" id="PTHR43569:SF1">
    <property type="entry name" value="BLL3371 PROTEIN"/>
    <property type="match status" value="1"/>
</dbReference>
<proteinExistence type="inferred from homology"/>
<dbReference type="InterPro" id="IPR006680">
    <property type="entry name" value="Amidohydro-rel"/>
</dbReference>
<evidence type="ECO:0000313" key="3">
    <source>
        <dbReference type="EMBL" id="AXH29090.1"/>
    </source>
</evidence>
<dbReference type="OrthoDB" id="9787654at2"/>
<organism evidence="3 4">
    <name type="scientific">Francisella opportunistica</name>
    <dbReference type="NCBI Taxonomy" id="2016517"/>
    <lineage>
        <taxon>Bacteria</taxon>
        <taxon>Pseudomonadati</taxon>
        <taxon>Pseudomonadota</taxon>
        <taxon>Gammaproteobacteria</taxon>
        <taxon>Thiotrichales</taxon>
        <taxon>Francisellaceae</taxon>
        <taxon>Francisella</taxon>
    </lineage>
</organism>
<feature type="domain" description="Amidohydrolase-related" evidence="2">
    <location>
        <begin position="7"/>
        <end position="300"/>
    </location>
</feature>
<dbReference type="Gene3D" id="3.20.20.140">
    <property type="entry name" value="Metal-dependent hydrolases"/>
    <property type="match status" value="1"/>
</dbReference>
<evidence type="ECO:0000259" key="2">
    <source>
        <dbReference type="Pfam" id="PF04909"/>
    </source>
</evidence>
<comment type="similarity">
    <text evidence="1">Belongs to the metallo-dependent hydrolases superfamily.</text>
</comment>
<keyword evidence="4" id="KW-1185">Reference proteome</keyword>
<dbReference type="RefSeq" id="WP_071628387.1">
    <property type="nucleotide sequence ID" value="NZ_CP022375.1"/>
</dbReference>